<dbReference type="Pfam" id="PF13411">
    <property type="entry name" value="MerR_1"/>
    <property type="match status" value="1"/>
</dbReference>
<accession>A0A099I461</accession>
<evidence type="ECO:0000313" key="6">
    <source>
        <dbReference type="EMBL" id="KGJ52042.1"/>
    </source>
</evidence>
<dbReference type="GO" id="GO:0003677">
    <property type="term" value="F:DNA binding"/>
    <property type="evidence" value="ECO:0007669"/>
    <property type="project" value="UniProtKB-KW"/>
</dbReference>
<dbReference type="PANTHER" id="PTHR30204:SF69">
    <property type="entry name" value="MERR-FAMILY TRANSCRIPTIONAL REGULATOR"/>
    <property type="match status" value="1"/>
</dbReference>
<dbReference type="InterPro" id="IPR029442">
    <property type="entry name" value="GyrI-like"/>
</dbReference>
<keyword evidence="1" id="KW-0678">Repressor</keyword>
<keyword evidence="2" id="KW-0805">Transcription regulation</keyword>
<evidence type="ECO:0000256" key="4">
    <source>
        <dbReference type="ARBA" id="ARBA00023163"/>
    </source>
</evidence>
<sequence>MKTYYKINEISKLYNIGQDSLRYYEELGILHPMRDKNNYRQYTTSDIHRLNVIRDLRNLGFSMKSIQDYLENRTIANSLSFMEEEERIINQKIQELYQLKVDILHRKASLKACQQLPMEAIELMHLPQRKCVALKTDAVHDDVEYQLMKLSKEYEKNIYTIANFNTGFFLDVSDREHIHASSVFIAGESLQDWEFTLPAGTYLNLYYQGARDKAHEHLKRMLKYCDENGYAIGRHIMEFFVIDTHETRVQEEYITQLQIELENI</sequence>
<proteinExistence type="predicted"/>
<reference evidence="6 7" key="1">
    <citation type="submission" date="2014-08" db="EMBL/GenBank/DDBJ databases">
        <title>Clostridium innocuum, an unnegligible vancomycin-resistant pathogen causing extra-intestinal infections.</title>
        <authorList>
            <person name="Feng Y."/>
            <person name="Chiu C.-H."/>
        </authorList>
    </citation>
    <scope>NUCLEOTIDE SEQUENCE [LARGE SCALE GENOMIC DNA]</scope>
    <source>
        <strain evidence="6 7">AN88</strain>
    </source>
</reference>
<dbReference type="RefSeq" id="WP_044906984.1">
    <property type="nucleotide sequence ID" value="NZ_JQIF01000089.1"/>
</dbReference>
<dbReference type="Gene3D" id="1.10.1660.10">
    <property type="match status" value="1"/>
</dbReference>
<name>A0A099I461_CLOIN</name>
<keyword evidence="4" id="KW-0804">Transcription</keyword>
<comment type="caution">
    <text evidence="6">The sequence shown here is derived from an EMBL/GenBank/DDBJ whole genome shotgun (WGS) entry which is preliminary data.</text>
</comment>
<dbReference type="PROSITE" id="PS50937">
    <property type="entry name" value="HTH_MERR_2"/>
    <property type="match status" value="1"/>
</dbReference>
<dbReference type="SMART" id="SM00422">
    <property type="entry name" value="HTH_MERR"/>
    <property type="match status" value="1"/>
</dbReference>
<dbReference type="InterPro" id="IPR011256">
    <property type="entry name" value="Reg_factor_effector_dom_sf"/>
</dbReference>
<dbReference type="Pfam" id="PF06445">
    <property type="entry name" value="GyrI-like"/>
    <property type="match status" value="1"/>
</dbReference>
<evidence type="ECO:0000256" key="1">
    <source>
        <dbReference type="ARBA" id="ARBA00022491"/>
    </source>
</evidence>
<protein>
    <submittedName>
        <fullName evidence="6">MerR family transcriptional regulator</fullName>
    </submittedName>
</protein>
<dbReference type="InterPro" id="IPR009061">
    <property type="entry name" value="DNA-bd_dom_put_sf"/>
</dbReference>
<dbReference type="GO" id="GO:0003700">
    <property type="term" value="F:DNA-binding transcription factor activity"/>
    <property type="evidence" value="ECO:0007669"/>
    <property type="project" value="InterPro"/>
</dbReference>
<dbReference type="SUPFAM" id="SSF46955">
    <property type="entry name" value="Putative DNA-binding domain"/>
    <property type="match status" value="1"/>
</dbReference>
<organism evidence="6 7">
    <name type="scientific">Clostridium innocuum</name>
    <dbReference type="NCBI Taxonomy" id="1522"/>
    <lineage>
        <taxon>Bacteria</taxon>
        <taxon>Bacillati</taxon>
        <taxon>Bacillota</taxon>
        <taxon>Clostridia</taxon>
        <taxon>Eubacteriales</taxon>
        <taxon>Clostridiaceae</taxon>
        <taxon>Clostridium</taxon>
    </lineage>
</organism>
<feature type="domain" description="HTH merR-type" evidence="5">
    <location>
        <begin position="4"/>
        <end position="72"/>
    </location>
</feature>
<dbReference type="PANTHER" id="PTHR30204">
    <property type="entry name" value="REDOX-CYCLING DRUG-SENSING TRANSCRIPTIONAL ACTIVATOR SOXR"/>
    <property type="match status" value="1"/>
</dbReference>
<evidence type="ECO:0000256" key="3">
    <source>
        <dbReference type="ARBA" id="ARBA00023125"/>
    </source>
</evidence>
<dbReference type="Proteomes" id="UP000030008">
    <property type="component" value="Unassembled WGS sequence"/>
</dbReference>
<evidence type="ECO:0000313" key="7">
    <source>
        <dbReference type="Proteomes" id="UP000030008"/>
    </source>
</evidence>
<dbReference type="CDD" id="cd00592">
    <property type="entry name" value="HTH_MerR-like"/>
    <property type="match status" value="1"/>
</dbReference>
<dbReference type="Gene3D" id="3.20.80.10">
    <property type="entry name" value="Regulatory factor, effector binding domain"/>
    <property type="match status" value="1"/>
</dbReference>
<evidence type="ECO:0000259" key="5">
    <source>
        <dbReference type="PROSITE" id="PS50937"/>
    </source>
</evidence>
<evidence type="ECO:0000256" key="2">
    <source>
        <dbReference type="ARBA" id="ARBA00023015"/>
    </source>
</evidence>
<dbReference type="InterPro" id="IPR047057">
    <property type="entry name" value="MerR_fam"/>
</dbReference>
<keyword evidence="3" id="KW-0238">DNA-binding</keyword>
<gene>
    <name evidence="6" type="ORF">CIAN88_17250</name>
</gene>
<dbReference type="EMBL" id="JQIF01000089">
    <property type="protein sequence ID" value="KGJ52042.1"/>
    <property type="molecule type" value="Genomic_DNA"/>
</dbReference>
<dbReference type="AlphaFoldDB" id="A0A099I461"/>
<dbReference type="InterPro" id="IPR000551">
    <property type="entry name" value="MerR-type_HTH_dom"/>
</dbReference>
<dbReference type="SUPFAM" id="SSF55136">
    <property type="entry name" value="Probable bacterial effector-binding domain"/>
    <property type="match status" value="1"/>
</dbReference>